<name>A0ABR4KCP1_9EURO</name>
<evidence type="ECO:0000313" key="1">
    <source>
        <dbReference type="EMBL" id="KAL2850055.1"/>
    </source>
</evidence>
<evidence type="ECO:0000313" key="2">
    <source>
        <dbReference type="Proteomes" id="UP001610444"/>
    </source>
</evidence>
<comment type="caution">
    <text evidence="1">The sequence shown here is derived from an EMBL/GenBank/DDBJ whole genome shotgun (WGS) entry which is preliminary data.</text>
</comment>
<organism evidence="1 2">
    <name type="scientific">Aspergillus pseudodeflectus</name>
    <dbReference type="NCBI Taxonomy" id="176178"/>
    <lineage>
        <taxon>Eukaryota</taxon>
        <taxon>Fungi</taxon>
        <taxon>Dikarya</taxon>
        <taxon>Ascomycota</taxon>
        <taxon>Pezizomycotina</taxon>
        <taxon>Eurotiomycetes</taxon>
        <taxon>Eurotiomycetidae</taxon>
        <taxon>Eurotiales</taxon>
        <taxon>Aspergillaceae</taxon>
        <taxon>Aspergillus</taxon>
        <taxon>Aspergillus subgen. Nidulantes</taxon>
    </lineage>
</organism>
<proteinExistence type="predicted"/>
<protein>
    <recommendedName>
        <fullName evidence="3">F-box domain-containing protein</fullName>
    </recommendedName>
</protein>
<dbReference type="RefSeq" id="XP_070899137.1">
    <property type="nucleotide sequence ID" value="XM_071045621.1"/>
</dbReference>
<accession>A0ABR4KCP1</accession>
<evidence type="ECO:0008006" key="3">
    <source>
        <dbReference type="Google" id="ProtNLM"/>
    </source>
</evidence>
<dbReference type="Proteomes" id="UP001610444">
    <property type="component" value="Unassembled WGS sequence"/>
</dbReference>
<sequence>MRDPADLPPELFDYIIDFAICDPKATPKQLCQLSLVNHRWHSFVLPHIYAKWTYDGAAHSFSSLWSFAITVLRNPRIASMVRTLVIGNWGFNQYEATGEEFRHSFHDSEYIREAIRPVSISELEEQIFRDLSRGDCRPLVAVLLTCLPNITMIEAHVPRSDPVLGAVLQWALERQRSARKSDGTAPKPPAPLARLKSLRLWGEVHVEADSNSDDTLLFLHDIWPVLCFPGLEVLRLSEIDVEGVRALLQKLGMDRGSSSVQHLTISCYDNTRGTSEDLQALLDIFTRLKSFSFYCVDPKWYGPKRDDSKRCIRNPDLWTFLARHRETLEYLDIFRKQTGGSREMGRLGPLTDFTRLTHLCIQPDVLFGAGDTADASLLPPLKESLPLTSSSALQHLTIDCISSNKLLGILDIYSDPRENILLNKTLPALKALRLHDMAHLDVLEPEPGWEPFRRALEKSGITVGFDSGNCRHPDHLLMPGGKLPRGGTCPALWRESFEMQVRGKARWQEVMDLIDLRDYSEYSGECY</sequence>
<dbReference type="GeneID" id="98160785"/>
<reference evidence="1 2" key="1">
    <citation type="submission" date="2024-07" db="EMBL/GenBank/DDBJ databases">
        <title>Section-level genome sequencing and comparative genomics of Aspergillus sections Usti and Cavernicolus.</title>
        <authorList>
            <consortium name="Lawrence Berkeley National Laboratory"/>
            <person name="Nybo J.L."/>
            <person name="Vesth T.C."/>
            <person name="Theobald S."/>
            <person name="Frisvad J.C."/>
            <person name="Larsen T.O."/>
            <person name="Kjaerboelling I."/>
            <person name="Rothschild-Mancinelli K."/>
            <person name="Lyhne E.K."/>
            <person name="Kogle M.E."/>
            <person name="Barry K."/>
            <person name="Clum A."/>
            <person name="Na H."/>
            <person name="Ledsgaard L."/>
            <person name="Lin J."/>
            <person name="Lipzen A."/>
            <person name="Kuo A."/>
            <person name="Riley R."/>
            <person name="Mondo S."/>
            <person name="LaButti K."/>
            <person name="Haridas S."/>
            <person name="Pangalinan J."/>
            <person name="Salamov A.A."/>
            <person name="Simmons B.A."/>
            <person name="Magnuson J.K."/>
            <person name="Chen J."/>
            <person name="Drula E."/>
            <person name="Henrissat B."/>
            <person name="Wiebenga A."/>
            <person name="Lubbers R.J."/>
            <person name="Gomes A.C."/>
            <person name="Macurrencykelacurrency M.R."/>
            <person name="Stajich J."/>
            <person name="Grigoriev I.V."/>
            <person name="Mortensen U.H."/>
            <person name="De vries R.P."/>
            <person name="Baker S.E."/>
            <person name="Andersen M.R."/>
        </authorList>
    </citation>
    <scope>NUCLEOTIDE SEQUENCE [LARGE SCALE GENOMIC DNA]</scope>
    <source>
        <strain evidence="1 2">CBS 756.74</strain>
    </source>
</reference>
<keyword evidence="2" id="KW-1185">Reference proteome</keyword>
<gene>
    <name evidence="1" type="ORF">BJX68DRAFT_266848</name>
</gene>
<dbReference type="EMBL" id="JBFXLR010000021">
    <property type="protein sequence ID" value="KAL2850055.1"/>
    <property type="molecule type" value="Genomic_DNA"/>
</dbReference>